<evidence type="ECO:0000313" key="3">
    <source>
        <dbReference type="Proteomes" id="UP000249808"/>
    </source>
</evidence>
<proteinExistence type="predicted"/>
<name>A0A327ZUZ0_9STAP</name>
<dbReference type="Proteomes" id="UP000249808">
    <property type="component" value="Unassembled WGS sequence"/>
</dbReference>
<dbReference type="InterPro" id="IPR036291">
    <property type="entry name" value="NAD(P)-bd_dom_sf"/>
</dbReference>
<dbReference type="InterPro" id="IPR001509">
    <property type="entry name" value="Epimerase_deHydtase"/>
</dbReference>
<dbReference type="RefSeq" id="WP_111714189.1">
    <property type="nucleotide sequence ID" value="NZ_CP073819.1"/>
</dbReference>
<gene>
    <name evidence="2" type="ORF">BHU61_00795</name>
</gene>
<accession>A0A327ZUZ0</accession>
<comment type="caution">
    <text evidence="2">The sequence shown here is derived from an EMBL/GenBank/DDBJ whole genome shotgun (WGS) entry which is preliminary data.</text>
</comment>
<sequence length="305" mass="35138">MKPRLLLTGATGYIGKNLYEYLKDDYEIYAMSKYPAEDSKADMHWVTGDMFSLNDCIDALGQVDFGVYFLDPTKRSNKLNDATFQDINAISADNFARAAEATNLKAIIYVSGTGEDEETINILKSYKTPVQITKTPVKRKGIVAQTQNSKSNDVRSIQRTLMPSSWTVERVSKHYFAWLSDMALDFVEVKENDGRFEIYGVKKHILTLEKDDEKSDDNRIVYNITGGVLHHAHVDSRARMEFRRLKGTDTLIIALHDYEPTLPWLVYMLTQAPIHHLTMKIFDVEMRIERFQEEKEKGIEKKYTK</sequence>
<keyword evidence="3" id="KW-1185">Reference proteome</keyword>
<reference evidence="2 3" key="1">
    <citation type="journal article" date="2018" name="Front. Microbiol.">
        <title>Description and Comparative Genomics of Macrococcus caseolyticus subsp. hominis subsp. nov., Macrococcus goetzii sp. nov., Macrococcus epidermidis sp. nov., and Macrococcus bohemicus sp. nov., Novel Macrococci From Human Clinical Material With Virulence Potential and Suspected Uptake of Foreign DNA by Natural Transformation.</title>
        <authorList>
            <person name="Maslanova I."/>
            <person name="Wertheimer Z."/>
            <person name="Sedlacek I."/>
            <person name="Svec P."/>
            <person name="Indrakova A."/>
            <person name="Kovarovic V."/>
            <person name="Schumann P."/>
            <person name="Sproer C."/>
            <person name="Kralova S."/>
            <person name="Sedo O."/>
            <person name="Kristofova L."/>
            <person name="Vrbovska V."/>
            <person name="Fuzik T."/>
            <person name="Petras P."/>
            <person name="Zdrahal Z."/>
            <person name="Ruzickova V."/>
            <person name="Doskar J."/>
            <person name="Pantucek R."/>
        </authorList>
    </citation>
    <scope>NUCLEOTIDE SEQUENCE [LARGE SCALE GENOMIC DNA]</scope>
    <source>
        <strain evidence="2 3">01/688</strain>
    </source>
</reference>
<dbReference type="EMBL" id="PZJH01000001">
    <property type="protein sequence ID" value="RAK46015.1"/>
    <property type="molecule type" value="Genomic_DNA"/>
</dbReference>
<dbReference type="Gene3D" id="3.40.50.720">
    <property type="entry name" value="NAD(P)-binding Rossmann-like Domain"/>
    <property type="match status" value="1"/>
</dbReference>
<evidence type="ECO:0000259" key="1">
    <source>
        <dbReference type="Pfam" id="PF01370"/>
    </source>
</evidence>
<dbReference type="SUPFAM" id="SSF51735">
    <property type="entry name" value="NAD(P)-binding Rossmann-fold domains"/>
    <property type="match status" value="1"/>
</dbReference>
<protein>
    <submittedName>
        <fullName evidence="2">3-beta hydroxysteroid dehydrogenase</fullName>
    </submittedName>
</protein>
<dbReference type="AlphaFoldDB" id="A0A327ZUZ0"/>
<dbReference type="Pfam" id="PF01370">
    <property type="entry name" value="Epimerase"/>
    <property type="match status" value="1"/>
</dbReference>
<evidence type="ECO:0000313" key="2">
    <source>
        <dbReference type="EMBL" id="RAK46015.1"/>
    </source>
</evidence>
<organism evidence="2 3">
    <name type="scientific">Macrococcus epidermidis</name>
    <dbReference type="NCBI Taxonomy" id="1902580"/>
    <lineage>
        <taxon>Bacteria</taxon>
        <taxon>Bacillati</taxon>
        <taxon>Bacillota</taxon>
        <taxon>Bacilli</taxon>
        <taxon>Bacillales</taxon>
        <taxon>Staphylococcaceae</taxon>
        <taxon>Macrococcus</taxon>
    </lineage>
</organism>
<feature type="domain" description="NAD-dependent epimerase/dehydratase" evidence="1">
    <location>
        <begin position="6"/>
        <end position="112"/>
    </location>
</feature>